<organism evidence="4 5">
    <name type="scientific">Pseudonocardia broussonetiae</name>
    <dbReference type="NCBI Taxonomy" id="2736640"/>
    <lineage>
        <taxon>Bacteria</taxon>
        <taxon>Bacillati</taxon>
        <taxon>Actinomycetota</taxon>
        <taxon>Actinomycetes</taxon>
        <taxon>Pseudonocardiales</taxon>
        <taxon>Pseudonocardiaceae</taxon>
        <taxon>Pseudonocardia</taxon>
    </lineage>
</organism>
<feature type="transmembrane region" description="Helical" evidence="2">
    <location>
        <begin position="63"/>
        <end position="92"/>
    </location>
</feature>
<dbReference type="KEGG" id="pbro:HOP40_31765"/>
<keyword evidence="2" id="KW-1133">Transmembrane helix</keyword>
<evidence type="ECO:0000313" key="4">
    <source>
        <dbReference type="EMBL" id="QJY49780.1"/>
    </source>
</evidence>
<feature type="transmembrane region" description="Helical" evidence="2">
    <location>
        <begin position="254"/>
        <end position="278"/>
    </location>
</feature>
<feature type="transmembrane region" description="Helical" evidence="2">
    <location>
        <begin position="99"/>
        <end position="121"/>
    </location>
</feature>
<protein>
    <submittedName>
        <fullName evidence="4">Phosphatase PAP2 family protein</fullName>
    </submittedName>
</protein>
<evidence type="ECO:0000256" key="2">
    <source>
        <dbReference type="SAM" id="Phobius"/>
    </source>
</evidence>
<feature type="transmembrane region" description="Helical" evidence="2">
    <location>
        <begin position="338"/>
        <end position="358"/>
    </location>
</feature>
<feature type="transmembrane region" description="Helical" evidence="2">
    <location>
        <begin position="19"/>
        <end position="39"/>
    </location>
</feature>
<evidence type="ECO:0000256" key="1">
    <source>
        <dbReference type="SAM" id="MobiDB-lite"/>
    </source>
</evidence>
<feature type="transmembrane region" description="Helical" evidence="2">
    <location>
        <begin position="378"/>
        <end position="400"/>
    </location>
</feature>
<feature type="transmembrane region" description="Helical" evidence="2">
    <location>
        <begin position="407"/>
        <end position="426"/>
    </location>
</feature>
<dbReference type="SMART" id="SM00014">
    <property type="entry name" value="acidPPc"/>
    <property type="match status" value="2"/>
</dbReference>
<evidence type="ECO:0000259" key="3">
    <source>
        <dbReference type="SMART" id="SM00014"/>
    </source>
</evidence>
<dbReference type="Pfam" id="PF01569">
    <property type="entry name" value="PAP2"/>
    <property type="match status" value="2"/>
</dbReference>
<gene>
    <name evidence="4" type="ORF">HOP40_31765</name>
</gene>
<dbReference type="InterPro" id="IPR000326">
    <property type="entry name" value="PAP2/HPO"/>
</dbReference>
<sequence length="488" mass="49343">MTVTEDDARAAGRFAAGSAAGLLALVAAGVGLVAALWFLSGPLVGLDNAVARGANGLVAPHPWFVATLTAVTSLGTGFTAALVLATLTAALLVRRQWALALYVVVAGAGGAALAPAVKGLVGRLRPVVDVPVAVAPGSSFPSGHTVTVTFWVGIVLLVLLPAVPPRARRAAVGVGVAVVVAVGLTRIGLGVHYLTDVVAGWALGAAWLGVTAVAFRSALVPAPGVGLDPAAAPDLRPAPAHDPPAHPWAVAARLLVVAVLLVGVLLGIGHLLTVVAAGTPVAAADVGLVQTVATLRVPVIDALSVPAAEMGNTLVVVVGAAVAAVLGVAVMRRLRPAVLIVAAVAGETLMFMVVASVTGRTRPPVQPLDAQLPPTSSFPSGHTAAAVALYGGIAVLVLGATREWWRWLVLATAVVIIVLVAAARLYRGAHHLSDVLGSLVLTLPWLYALDRFLPGRRSDEPQWSGSWPEATSPVGVISPVQPQAVQEQ</sequence>
<feature type="transmembrane region" description="Helical" evidence="2">
    <location>
        <begin position="197"/>
        <end position="215"/>
    </location>
</feature>
<keyword evidence="5" id="KW-1185">Reference proteome</keyword>
<accession>A0A6M6JR54</accession>
<feature type="domain" description="Phosphatidic acid phosphatase type 2/haloperoxidase" evidence="3">
    <location>
        <begin position="338"/>
        <end position="450"/>
    </location>
</feature>
<dbReference type="Proteomes" id="UP000505377">
    <property type="component" value="Chromosome"/>
</dbReference>
<reference evidence="4 5" key="1">
    <citation type="submission" date="2020-05" db="EMBL/GenBank/DDBJ databases">
        <authorList>
            <person name="Mo P."/>
        </authorList>
    </citation>
    <scope>NUCLEOTIDE SEQUENCE [LARGE SCALE GENOMIC DNA]</scope>
    <source>
        <strain evidence="4 5">Gen01</strain>
    </source>
</reference>
<dbReference type="CDD" id="cd03392">
    <property type="entry name" value="PAP2_like_2"/>
    <property type="match status" value="1"/>
</dbReference>
<dbReference type="Gene3D" id="1.20.144.10">
    <property type="entry name" value="Phosphatidic acid phosphatase type 2/haloperoxidase"/>
    <property type="match status" value="2"/>
</dbReference>
<keyword evidence="2" id="KW-0472">Membrane</keyword>
<keyword evidence="2" id="KW-0812">Transmembrane</keyword>
<name>A0A6M6JR54_9PSEU</name>
<feature type="domain" description="Phosphatidic acid phosphatase type 2/haloperoxidase" evidence="3">
    <location>
        <begin position="99"/>
        <end position="212"/>
    </location>
</feature>
<feature type="region of interest" description="Disordered" evidence="1">
    <location>
        <begin position="462"/>
        <end position="488"/>
    </location>
</feature>
<proteinExistence type="predicted"/>
<dbReference type="InterPro" id="IPR036938">
    <property type="entry name" value="PAP2/HPO_sf"/>
</dbReference>
<dbReference type="PANTHER" id="PTHR14969:SF13">
    <property type="entry name" value="AT30094P"/>
    <property type="match status" value="1"/>
</dbReference>
<feature type="transmembrane region" description="Helical" evidence="2">
    <location>
        <begin position="313"/>
        <end position="331"/>
    </location>
</feature>
<dbReference type="AlphaFoldDB" id="A0A6M6JR54"/>
<dbReference type="PANTHER" id="PTHR14969">
    <property type="entry name" value="SPHINGOSINE-1-PHOSPHATE PHOSPHOHYDROLASE"/>
    <property type="match status" value="1"/>
</dbReference>
<dbReference type="SUPFAM" id="SSF48317">
    <property type="entry name" value="Acid phosphatase/Vanadium-dependent haloperoxidase"/>
    <property type="match status" value="2"/>
</dbReference>
<dbReference type="EMBL" id="CP053564">
    <property type="protein sequence ID" value="QJY49780.1"/>
    <property type="molecule type" value="Genomic_DNA"/>
</dbReference>
<feature type="transmembrane region" description="Helical" evidence="2">
    <location>
        <begin position="141"/>
        <end position="163"/>
    </location>
</feature>
<evidence type="ECO:0000313" key="5">
    <source>
        <dbReference type="Proteomes" id="UP000505377"/>
    </source>
</evidence>
<feature type="transmembrane region" description="Helical" evidence="2">
    <location>
        <begin position="170"/>
        <end position="191"/>
    </location>
</feature>
<dbReference type="RefSeq" id="WP_172166412.1">
    <property type="nucleotide sequence ID" value="NZ_CP053564.1"/>
</dbReference>